<evidence type="ECO:0000256" key="3">
    <source>
        <dbReference type="ARBA" id="ARBA00022679"/>
    </source>
</evidence>
<proteinExistence type="inferred from homology"/>
<evidence type="ECO:0000256" key="1">
    <source>
        <dbReference type="ARBA" id="ARBA00006962"/>
    </source>
</evidence>
<feature type="domain" description="Erythromycin biosynthesis protein CIII-like N-terminal" evidence="5">
    <location>
        <begin position="22"/>
        <end position="226"/>
    </location>
</feature>
<evidence type="ECO:0000313" key="7">
    <source>
        <dbReference type="Proteomes" id="UP000327000"/>
    </source>
</evidence>
<dbReference type="GO" id="GO:0008194">
    <property type="term" value="F:UDP-glycosyltransferase activity"/>
    <property type="evidence" value="ECO:0007669"/>
    <property type="project" value="InterPro"/>
</dbReference>
<evidence type="ECO:0000313" key="6">
    <source>
        <dbReference type="EMBL" id="KAB7845054.1"/>
    </source>
</evidence>
<keyword evidence="3" id="KW-0808">Transferase</keyword>
<comment type="caution">
    <text evidence="6">The sequence shown here is derived from an EMBL/GenBank/DDBJ whole genome shotgun (WGS) entry which is preliminary data.</text>
</comment>
<organism evidence="6 7">
    <name type="scientific">Streptomyces mobaraensis</name>
    <name type="common">Streptoverticillium mobaraense</name>
    <dbReference type="NCBI Taxonomy" id="35621"/>
    <lineage>
        <taxon>Bacteria</taxon>
        <taxon>Bacillati</taxon>
        <taxon>Actinomycetota</taxon>
        <taxon>Actinomycetes</taxon>
        <taxon>Kitasatosporales</taxon>
        <taxon>Streptomycetaceae</taxon>
        <taxon>Streptomyces</taxon>
    </lineage>
</organism>
<dbReference type="SUPFAM" id="SSF53756">
    <property type="entry name" value="UDP-Glycosyltransferase/glycogen phosphorylase"/>
    <property type="match status" value="1"/>
</dbReference>
<reference evidence="6 7" key="1">
    <citation type="journal article" date="2019" name="Microb. Cell Fact.">
        <title>Exploring novel herbicidin analogues by transcriptional regulator overexpression and MS/MS molecular networking.</title>
        <authorList>
            <person name="Shi Y."/>
            <person name="Gu R."/>
            <person name="Li Y."/>
            <person name="Wang X."/>
            <person name="Ren W."/>
            <person name="Li X."/>
            <person name="Wang L."/>
            <person name="Xie Y."/>
            <person name="Hong B."/>
        </authorList>
    </citation>
    <scope>NUCLEOTIDE SEQUENCE [LARGE SCALE GENOMIC DNA]</scope>
    <source>
        <strain evidence="6 7">US-43</strain>
    </source>
</reference>
<dbReference type="PANTHER" id="PTHR48050">
    <property type="entry name" value="STEROL 3-BETA-GLUCOSYLTRANSFERASE"/>
    <property type="match status" value="1"/>
</dbReference>
<dbReference type="InterPro" id="IPR050426">
    <property type="entry name" value="Glycosyltransferase_28"/>
</dbReference>
<dbReference type="Proteomes" id="UP000327000">
    <property type="component" value="Unassembled WGS sequence"/>
</dbReference>
<dbReference type="GO" id="GO:0016758">
    <property type="term" value="F:hexosyltransferase activity"/>
    <property type="evidence" value="ECO:0007669"/>
    <property type="project" value="UniProtKB-ARBA"/>
</dbReference>
<dbReference type="InterPro" id="IPR002213">
    <property type="entry name" value="UDP_glucos_trans"/>
</dbReference>
<dbReference type="AlphaFoldDB" id="A0A5N5W851"/>
<evidence type="ECO:0000259" key="5">
    <source>
        <dbReference type="Pfam" id="PF21036"/>
    </source>
</evidence>
<dbReference type="EMBL" id="VOKX01000027">
    <property type="protein sequence ID" value="KAB7845054.1"/>
    <property type="molecule type" value="Genomic_DNA"/>
</dbReference>
<protein>
    <submittedName>
        <fullName evidence="6">DUF1205 domain-containing protein</fullName>
    </submittedName>
</protein>
<dbReference type="InterPro" id="IPR010610">
    <property type="entry name" value="EryCIII-like_C"/>
</dbReference>
<accession>A0A5N5W851</accession>
<dbReference type="InterPro" id="IPR048284">
    <property type="entry name" value="EryCIII-like_N"/>
</dbReference>
<sequence>MRVLITTTPGTGHTYPLVALNWALQTAGHEVLVASCGPGLALGEAGARTVDVAPGLSLEKMVGLLAQRHPEVAGRLLQEADGAGYLEVVGGAVAAALRLQPEMVAAVIRTAEEWRPDVVVHSPLLTPGMVAAAKLGVPAVQHGFGFLNPSAELMRELHADLFEEHGVDLPEVRAVVDISPPSVVPTEPGAWPLRYVPYNGSGPLPKPLFDLLNRVPETPRIAVSLGSGPVPGEAAQVMERILATAPKTDAEFVVVLPRVDLEPFGSLPDNVHAFDWVPYSALLARCSAVVHHAGPGTALGAMAHGLPQIMPVFKGLGRPAVARIVADRGVGRAVRPEEVGPELLESVLADEGMRTAAAEVREEIRSMPAPAEVVGRLEELVAGA</sequence>
<evidence type="ECO:0000259" key="4">
    <source>
        <dbReference type="Pfam" id="PF06722"/>
    </source>
</evidence>
<keyword evidence="7" id="KW-1185">Reference proteome</keyword>
<dbReference type="GO" id="GO:0017000">
    <property type="term" value="P:antibiotic biosynthetic process"/>
    <property type="evidence" value="ECO:0007669"/>
    <property type="project" value="UniProtKB-ARBA"/>
</dbReference>
<comment type="similarity">
    <text evidence="1">Belongs to the glycosyltransferase 28 family.</text>
</comment>
<dbReference type="RefSeq" id="WP_004941168.1">
    <property type="nucleotide sequence ID" value="NZ_JBFADJ010000012.1"/>
</dbReference>
<dbReference type="Pfam" id="PF21036">
    <property type="entry name" value="EryCIII-like_N"/>
    <property type="match status" value="1"/>
</dbReference>
<dbReference type="CDD" id="cd03784">
    <property type="entry name" value="GT1_Gtf-like"/>
    <property type="match status" value="1"/>
</dbReference>
<dbReference type="OrthoDB" id="3863369at2"/>
<gene>
    <name evidence="6" type="ORF">FRZ00_15215</name>
</gene>
<feature type="domain" description="Erythromycin biosynthesis protein CIII-like C-terminal" evidence="4">
    <location>
        <begin position="240"/>
        <end position="380"/>
    </location>
</feature>
<evidence type="ECO:0000256" key="2">
    <source>
        <dbReference type="ARBA" id="ARBA00022676"/>
    </source>
</evidence>
<name>A0A5N5W851_STRMB</name>
<dbReference type="PANTHER" id="PTHR48050:SF13">
    <property type="entry name" value="STEROL 3-BETA-GLUCOSYLTRANSFERASE UGT80A2"/>
    <property type="match status" value="1"/>
</dbReference>
<dbReference type="Gene3D" id="3.40.50.2000">
    <property type="entry name" value="Glycogen Phosphorylase B"/>
    <property type="match status" value="2"/>
</dbReference>
<dbReference type="Pfam" id="PF06722">
    <property type="entry name" value="EryCIII-like_C"/>
    <property type="match status" value="1"/>
</dbReference>
<keyword evidence="2" id="KW-0328">Glycosyltransferase</keyword>